<dbReference type="InterPro" id="IPR041726">
    <property type="entry name" value="ACAD10_11_N"/>
</dbReference>
<accession>A0A8J6PXJ8</accession>
<feature type="domain" description="Aminoglycoside phosphotransferase" evidence="1">
    <location>
        <begin position="52"/>
        <end position="286"/>
    </location>
</feature>
<protein>
    <submittedName>
        <fullName evidence="2">Phosphotransferase family protein</fullName>
    </submittedName>
</protein>
<evidence type="ECO:0000313" key="3">
    <source>
        <dbReference type="Proteomes" id="UP000643405"/>
    </source>
</evidence>
<name>A0A8J6PXJ8_9HYPH</name>
<dbReference type="SUPFAM" id="SSF56112">
    <property type="entry name" value="Protein kinase-like (PK-like)"/>
    <property type="match status" value="1"/>
</dbReference>
<keyword evidence="3" id="KW-1185">Reference proteome</keyword>
<comment type="caution">
    <text evidence="2">The sequence shown here is derived from an EMBL/GenBank/DDBJ whole genome shotgun (WGS) entry which is preliminary data.</text>
</comment>
<dbReference type="Gene3D" id="3.90.1200.10">
    <property type="match status" value="1"/>
</dbReference>
<evidence type="ECO:0000313" key="2">
    <source>
        <dbReference type="EMBL" id="MBD0416102.1"/>
    </source>
</evidence>
<gene>
    <name evidence="2" type="ORF">ICI42_15705</name>
</gene>
<dbReference type="InterPro" id="IPR011009">
    <property type="entry name" value="Kinase-like_dom_sf"/>
</dbReference>
<organism evidence="2 3">
    <name type="scientific">Oryzicola mucosus</name>
    <dbReference type="NCBI Taxonomy" id="2767425"/>
    <lineage>
        <taxon>Bacteria</taxon>
        <taxon>Pseudomonadati</taxon>
        <taxon>Pseudomonadota</taxon>
        <taxon>Alphaproteobacteria</taxon>
        <taxon>Hyphomicrobiales</taxon>
        <taxon>Phyllobacteriaceae</taxon>
        <taxon>Oryzicola</taxon>
    </lineage>
</organism>
<sequence length="368" mass="39804">MTPSSISPALAEIMPAGLNLLPVERGTPLDSGRVAVELAGHGIDIDGDFKPRQFAGGLANLNYLLKLESGWAVLRRPPGGPLPPGANDMAREHRILSKLWRALPLAPRSLHLCADTGVIGVPFQILEFRTGQAIRGDELHPLPETAETGGALSAMLIETLAQVHEVKPEAVGLETLGRPEGFFARQAEGWIKRAVHVYGGTLPAAAAEVAGWLKNTPQPPEDATVLLHSDFKLDNILLDPATLQPGTIVDWDMGTRGPALFDLATMLSYWTEPGDPDCMHRLAQMPTAKAGFLSRAEAAQAYAQHTGRSIEAIRPYRVLTIFKLAVVFLQLHHRHLTGETTDPRYVGFGSIGEELFALALDVARGRLF</sequence>
<dbReference type="InterPro" id="IPR052898">
    <property type="entry name" value="ACAD10-like"/>
</dbReference>
<dbReference type="AlphaFoldDB" id="A0A8J6PXJ8"/>
<dbReference type="EMBL" id="JACVVX010000004">
    <property type="protein sequence ID" value="MBD0416102.1"/>
    <property type="molecule type" value="Genomic_DNA"/>
</dbReference>
<dbReference type="PANTHER" id="PTHR47829">
    <property type="entry name" value="HYDROLASE, PUTATIVE (AFU_ORTHOLOGUE AFUA_1G12880)-RELATED"/>
    <property type="match status" value="1"/>
</dbReference>
<dbReference type="PANTHER" id="PTHR47829:SF1">
    <property type="entry name" value="HAD FAMILY PHOSPHATASE"/>
    <property type="match status" value="1"/>
</dbReference>
<proteinExistence type="predicted"/>
<dbReference type="CDD" id="cd05154">
    <property type="entry name" value="ACAD10_11_N-like"/>
    <property type="match status" value="1"/>
</dbReference>
<dbReference type="Pfam" id="PF01636">
    <property type="entry name" value="APH"/>
    <property type="match status" value="1"/>
</dbReference>
<dbReference type="Gene3D" id="3.30.200.20">
    <property type="entry name" value="Phosphorylase Kinase, domain 1"/>
    <property type="match status" value="1"/>
</dbReference>
<evidence type="ECO:0000259" key="1">
    <source>
        <dbReference type="Pfam" id="PF01636"/>
    </source>
</evidence>
<dbReference type="InterPro" id="IPR002575">
    <property type="entry name" value="Aminoglycoside_PTrfase"/>
</dbReference>
<dbReference type="Proteomes" id="UP000643405">
    <property type="component" value="Unassembled WGS sequence"/>
</dbReference>
<reference evidence="2" key="1">
    <citation type="submission" date="2020-09" db="EMBL/GenBank/DDBJ databases">
        <title>Genome seq and assembly of Tianweitania sp.</title>
        <authorList>
            <person name="Chhetri G."/>
        </authorList>
    </citation>
    <scope>NUCLEOTIDE SEQUENCE</scope>
    <source>
        <strain evidence="2">Rool2</strain>
    </source>
</reference>